<protein>
    <submittedName>
        <fullName evidence="1">Uncharacterized protein</fullName>
    </submittedName>
</protein>
<evidence type="ECO:0000313" key="1">
    <source>
        <dbReference type="EMBL" id="GMN49334.1"/>
    </source>
</evidence>
<organism evidence="1 2">
    <name type="scientific">Ficus carica</name>
    <name type="common">Common fig</name>
    <dbReference type="NCBI Taxonomy" id="3494"/>
    <lineage>
        <taxon>Eukaryota</taxon>
        <taxon>Viridiplantae</taxon>
        <taxon>Streptophyta</taxon>
        <taxon>Embryophyta</taxon>
        <taxon>Tracheophyta</taxon>
        <taxon>Spermatophyta</taxon>
        <taxon>Magnoliopsida</taxon>
        <taxon>eudicotyledons</taxon>
        <taxon>Gunneridae</taxon>
        <taxon>Pentapetalae</taxon>
        <taxon>rosids</taxon>
        <taxon>fabids</taxon>
        <taxon>Rosales</taxon>
        <taxon>Moraceae</taxon>
        <taxon>Ficeae</taxon>
        <taxon>Ficus</taxon>
    </lineage>
</organism>
<reference evidence="1" key="1">
    <citation type="submission" date="2023-07" db="EMBL/GenBank/DDBJ databases">
        <title>draft genome sequence of fig (Ficus carica).</title>
        <authorList>
            <person name="Takahashi T."/>
            <person name="Nishimura K."/>
        </authorList>
    </citation>
    <scope>NUCLEOTIDE SEQUENCE</scope>
</reference>
<accession>A0AA88A4G1</accession>
<name>A0AA88A4G1_FICCA</name>
<dbReference type="AlphaFoldDB" id="A0AA88A4G1"/>
<proteinExistence type="predicted"/>
<sequence length="116" mass="13160">MRELGTRQKLESEMGCPEASNASYTLAKHSLGASLFFHARNRMAGEWVTVALYRILLILGFLRVTNFRPISTALANPQNLVELISRCAWDWDIVSEPFLAGVCYLQHSFEFEVSYS</sequence>
<keyword evidence="2" id="KW-1185">Reference proteome</keyword>
<evidence type="ECO:0000313" key="2">
    <source>
        <dbReference type="Proteomes" id="UP001187192"/>
    </source>
</evidence>
<dbReference type="EMBL" id="BTGU01000030">
    <property type="protein sequence ID" value="GMN49334.1"/>
    <property type="molecule type" value="Genomic_DNA"/>
</dbReference>
<dbReference type="Proteomes" id="UP001187192">
    <property type="component" value="Unassembled WGS sequence"/>
</dbReference>
<comment type="caution">
    <text evidence="1">The sequence shown here is derived from an EMBL/GenBank/DDBJ whole genome shotgun (WGS) entry which is preliminary data.</text>
</comment>
<gene>
    <name evidence="1" type="ORF">TIFTF001_018510</name>
</gene>